<dbReference type="RefSeq" id="WP_184017007.1">
    <property type="nucleotide sequence ID" value="NZ_JACIJC010000002.1"/>
</dbReference>
<dbReference type="Gene3D" id="3.10.105.10">
    <property type="entry name" value="Dipeptide-binding Protein, Domain 3"/>
    <property type="match status" value="1"/>
</dbReference>
<evidence type="ECO:0000259" key="5">
    <source>
        <dbReference type="Pfam" id="PF00496"/>
    </source>
</evidence>
<dbReference type="InterPro" id="IPR000914">
    <property type="entry name" value="SBP_5_dom"/>
</dbReference>
<dbReference type="AlphaFoldDB" id="A0A7W9AHM4"/>
<comment type="similarity">
    <text evidence="2">Belongs to the bacterial solute-binding protein 5 family.</text>
</comment>
<accession>A0A7W9AHM4</accession>
<dbReference type="EMBL" id="JACIJC010000002">
    <property type="protein sequence ID" value="MBB5685576.1"/>
    <property type="molecule type" value="Genomic_DNA"/>
</dbReference>
<dbReference type="GO" id="GO:0015833">
    <property type="term" value="P:peptide transport"/>
    <property type="evidence" value="ECO:0007669"/>
    <property type="project" value="TreeGrafter"/>
</dbReference>
<proteinExistence type="inferred from homology"/>
<protein>
    <submittedName>
        <fullName evidence="6">Peptide/nickel transport system substrate-binding protein</fullName>
    </submittedName>
</protein>
<dbReference type="PANTHER" id="PTHR30290">
    <property type="entry name" value="PERIPLASMIC BINDING COMPONENT OF ABC TRANSPORTER"/>
    <property type="match status" value="1"/>
</dbReference>
<dbReference type="GO" id="GO:1904680">
    <property type="term" value="F:peptide transmembrane transporter activity"/>
    <property type="evidence" value="ECO:0007669"/>
    <property type="project" value="TreeGrafter"/>
</dbReference>
<keyword evidence="4" id="KW-0732">Signal</keyword>
<evidence type="ECO:0000313" key="6">
    <source>
        <dbReference type="EMBL" id="MBB5685576.1"/>
    </source>
</evidence>
<gene>
    <name evidence="6" type="ORF">FHS49_001584</name>
</gene>
<keyword evidence="7" id="KW-1185">Reference proteome</keyword>
<dbReference type="Gene3D" id="3.90.76.10">
    <property type="entry name" value="Dipeptide-binding Protein, Domain 1"/>
    <property type="match status" value="1"/>
</dbReference>
<evidence type="ECO:0000313" key="7">
    <source>
        <dbReference type="Proteomes" id="UP000549617"/>
    </source>
</evidence>
<feature type="domain" description="Solute-binding protein family 5" evidence="5">
    <location>
        <begin position="42"/>
        <end position="259"/>
    </location>
</feature>
<evidence type="ECO:0000256" key="4">
    <source>
        <dbReference type="ARBA" id="ARBA00022729"/>
    </source>
</evidence>
<dbReference type="InterPro" id="IPR039424">
    <property type="entry name" value="SBP_5"/>
</dbReference>
<dbReference type="Pfam" id="PF00496">
    <property type="entry name" value="SBP_bac_5"/>
    <property type="match status" value="1"/>
</dbReference>
<sequence>MSVIGSQPALAIPARTEPSAPQAAFLPAVAQGLVSFDAAGQIEAGLAERWNVSDDGMSYIFRLRDAAWADGRPVTANDVVAGLRAAMSDGGNNRLAMLLGAVDKIVAVTPQVIEIRLKAPRPLLLPLLAQPELGLIRRAQGSGPYRILSSKDGVIALEALIPKDAAEDPQVHYPVQMRSERAALALIRFKRGTSASVLGGTFADLPIARAANLPPAQLRFDPAQGLFGLAVTAKSGFLGRADNRNAVAMAIDRDAIAALSGVRDWRPVLSLLPKKLDMAGDPALPDWIRLGRDVRLALASARVNAWIASYDEVPPLRIALPDGPGSRMLFARLASDLRAIGLQAVRVGAKEAADLRLIDSVSPSDSATWYLRRINCAAGLPCDKAAEKALEEARDTLSLPERALKLKEADAAFIVHMPFIPIAAPLRWSAVSPRLTGFQPNARAVHPLGRLLKE</sequence>
<dbReference type="SUPFAM" id="SSF53850">
    <property type="entry name" value="Periplasmic binding protein-like II"/>
    <property type="match status" value="1"/>
</dbReference>
<comment type="caution">
    <text evidence="6">The sequence shown here is derived from an EMBL/GenBank/DDBJ whole genome shotgun (WGS) entry which is preliminary data.</text>
</comment>
<evidence type="ECO:0000256" key="3">
    <source>
        <dbReference type="ARBA" id="ARBA00022448"/>
    </source>
</evidence>
<keyword evidence="3" id="KW-0813">Transport</keyword>
<dbReference type="PANTHER" id="PTHR30290:SF10">
    <property type="entry name" value="PERIPLASMIC OLIGOPEPTIDE-BINDING PROTEIN-RELATED"/>
    <property type="match status" value="1"/>
</dbReference>
<reference evidence="6 7" key="1">
    <citation type="submission" date="2020-08" db="EMBL/GenBank/DDBJ databases">
        <title>Genomic Encyclopedia of Type Strains, Phase IV (KMG-IV): sequencing the most valuable type-strain genomes for metagenomic binning, comparative biology and taxonomic classification.</title>
        <authorList>
            <person name="Goeker M."/>
        </authorList>
    </citation>
    <scope>NUCLEOTIDE SEQUENCE [LARGE SCALE GENOMIC DNA]</scope>
    <source>
        <strain evidence="6 7">DSM 25079</strain>
    </source>
</reference>
<evidence type="ECO:0000256" key="2">
    <source>
        <dbReference type="ARBA" id="ARBA00005695"/>
    </source>
</evidence>
<dbReference type="Proteomes" id="UP000549617">
    <property type="component" value="Unassembled WGS sequence"/>
</dbReference>
<name>A0A7W9AHM4_9SPHN</name>
<comment type="subcellular location">
    <subcellularLocation>
        <location evidence="1">Periplasm</location>
    </subcellularLocation>
</comment>
<evidence type="ECO:0000256" key="1">
    <source>
        <dbReference type="ARBA" id="ARBA00004418"/>
    </source>
</evidence>
<organism evidence="6 7">
    <name type="scientific">Sphingobium boeckii</name>
    <dbReference type="NCBI Taxonomy" id="1082345"/>
    <lineage>
        <taxon>Bacteria</taxon>
        <taxon>Pseudomonadati</taxon>
        <taxon>Pseudomonadota</taxon>
        <taxon>Alphaproteobacteria</taxon>
        <taxon>Sphingomonadales</taxon>
        <taxon>Sphingomonadaceae</taxon>
        <taxon>Sphingobium</taxon>
    </lineage>
</organism>
<dbReference type="GO" id="GO:0030313">
    <property type="term" value="C:cell envelope"/>
    <property type="evidence" value="ECO:0007669"/>
    <property type="project" value="UniProtKB-SubCell"/>
</dbReference>